<evidence type="ECO:0000313" key="2">
    <source>
        <dbReference type="EMBL" id="KAF2637354.1"/>
    </source>
</evidence>
<sequence length="124" mass="13887">MSKQHSQASPHSQQQHSVARLHFMNIHAPSSLPSRHPPAAVLVDSSSTTSKSALHRVAQTKHRNYLLLRRRILALWRPILAFGRTVLALRRTVLSLRRAVLARRWTVLALGLAFVVALRGHGES</sequence>
<evidence type="ECO:0000256" key="1">
    <source>
        <dbReference type="SAM" id="Phobius"/>
    </source>
</evidence>
<gene>
    <name evidence="2" type="ORF">P280DRAFT_100808</name>
</gene>
<evidence type="ECO:0000313" key="3">
    <source>
        <dbReference type="Proteomes" id="UP000799753"/>
    </source>
</evidence>
<keyword evidence="1" id="KW-1133">Transmembrane helix</keyword>
<feature type="transmembrane region" description="Helical" evidence="1">
    <location>
        <begin position="101"/>
        <end position="118"/>
    </location>
</feature>
<protein>
    <submittedName>
        <fullName evidence="2">Uncharacterized protein</fullName>
    </submittedName>
</protein>
<dbReference type="AlphaFoldDB" id="A0A6A6RTK5"/>
<dbReference type="EMBL" id="MU006793">
    <property type="protein sequence ID" value="KAF2637354.1"/>
    <property type="molecule type" value="Genomic_DNA"/>
</dbReference>
<accession>A0A6A6RTK5</accession>
<organism evidence="2 3">
    <name type="scientific">Massarina eburnea CBS 473.64</name>
    <dbReference type="NCBI Taxonomy" id="1395130"/>
    <lineage>
        <taxon>Eukaryota</taxon>
        <taxon>Fungi</taxon>
        <taxon>Dikarya</taxon>
        <taxon>Ascomycota</taxon>
        <taxon>Pezizomycotina</taxon>
        <taxon>Dothideomycetes</taxon>
        <taxon>Pleosporomycetidae</taxon>
        <taxon>Pleosporales</taxon>
        <taxon>Massarineae</taxon>
        <taxon>Massarinaceae</taxon>
        <taxon>Massarina</taxon>
    </lineage>
</organism>
<keyword evidence="1" id="KW-0472">Membrane</keyword>
<proteinExistence type="predicted"/>
<reference evidence="2" key="1">
    <citation type="journal article" date="2020" name="Stud. Mycol.">
        <title>101 Dothideomycetes genomes: a test case for predicting lifestyles and emergence of pathogens.</title>
        <authorList>
            <person name="Haridas S."/>
            <person name="Albert R."/>
            <person name="Binder M."/>
            <person name="Bloem J."/>
            <person name="Labutti K."/>
            <person name="Salamov A."/>
            <person name="Andreopoulos B."/>
            <person name="Baker S."/>
            <person name="Barry K."/>
            <person name="Bills G."/>
            <person name="Bluhm B."/>
            <person name="Cannon C."/>
            <person name="Castanera R."/>
            <person name="Culley D."/>
            <person name="Daum C."/>
            <person name="Ezra D."/>
            <person name="Gonzalez J."/>
            <person name="Henrissat B."/>
            <person name="Kuo A."/>
            <person name="Liang C."/>
            <person name="Lipzen A."/>
            <person name="Lutzoni F."/>
            <person name="Magnuson J."/>
            <person name="Mondo S."/>
            <person name="Nolan M."/>
            <person name="Ohm R."/>
            <person name="Pangilinan J."/>
            <person name="Park H.-J."/>
            <person name="Ramirez L."/>
            <person name="Alfaro M."/>
            <person name="Sun H."/>
            <person name="Tritt A."/>
            <person name="Yoshinaga Y."/>
            <person name="Zwiers L.-H."/>
            <person name="Turgeon B."/>
            <person name="Goodwin S."/>
            <person name="Spatafora J."/>
            <person name="Crous P."/>
            <person name="Grigoriev I."/>
        </authorList>
    </citation>
    <scope>NUCLEOTIDE SEQUENCE</scope>
    <source>
        <strain evidence="2">CBS 473.64</strain>
    </source>
</reference>
<name>A0A6A6RTK5_9PLEO</name>
<keyword evidence="1" id="KW-0812">Transmembrane</keyword>
<keyword evidence="3" id="KW-1185">Reference proteome</keyword>
<dbReference type="Proteomes" id="UP000799753">
    <property type="component" value="Unassembled WGS sequence"/>
</dbReference>